<dbReference type="SUPFAM" id="SSF52833">
    <property type="entry name" value="Thioredoxin-like"/>
    <property type="match status" value="1"/>
</dbReference>
<organism evidence="1 2">
    <name type="scientific">Phtheirospermum japonicum</name>
    <dbReference type="NCBI Taxonomy" id="374723"/>
    <lineage>
        <taxon>Eukaryota</taxon>
        <taxon>Viridiplantae</taxon>
        <taxon>Streptophyta</taxon>
        <taxon>Embryophyta</taxon>
        <taxon>Tracheophyta</taxon>
        <taxon>Spermatophyta</taxon>
        <taxon>Magnoliopsida</taxon>
        <taxon>eudicotyledons</taxon>
        <taxon>Gunneridae</taxon>
        <taxon>Pentapetalae</taxon>
        <taxon>asterids</taxon>
        <taxon>lamiids</taxon>
        <taxon>Lamiales</taxon>
        <taxon>Orobanchaceae</taxon>
        <taxon>Orobanchaceae incertae sedis</taxon>
        <taxon>Phtheirospermum</taxon>
    </lineage>
</organism>
<dbReference type="GO" id="GO:0030897">
    <property type="term" value="C:HOPS complex"/>
    <property type="evidence" value="ECO:0007669"/>
    <property type="project" value="TreeGrafter"/>
</dbReference>
<dbReference type="AlphaFoldDB" id="A0A830DEC3"/>
<keyword evidence="2" id="KW-1185">Reference proteome</keyword>
<protein>
    <submittedName>
        <fullName evidence="1">Protein disulfide isomerase-like 1-2</fullName>
    </submittedName>
</protein>
<comment type="caution">
    <text evidence="1">The sequence shown here is derived from an EMBL/GenBank/DDBJ whole genome shotgun (WGS) entry which is preliminary data.</text>
</comment>
<dbReference type="GO" id="GO:0006623">
    <property type="term" value="P:protein targeting to vacuole"/>
    <property type="evidence" value="ECO:0007669"/>
    <property type="project" value="InterPro"/>
</dbReference>
<dbReference type="CDD" id="cd02981">
    <property type="entry name" value="PDI_b_family"/>
    <property type="match status" value="1"/>
</dbReference>
<dbReference type="Gene3D" id="3.40.30.10">
    <property type="entry name" value="Glutaredoxin"/>
    <property type="match status" value="1"/>
</dbReference>
<name>A0A830DEC3_9LAMI</name>
<keyword evidence="1" id="KW-0413">Isomerase</keyword>
<dbReference type="GO" id="GO:0034058">
    <property type="term" value="P:endosomal vesicle fusion"/>
    <property type="evidence" value="ECO:0007669"/>
    <property type="project" value="TreeGrafter"/>
</dbReference>
<dbReference type="GO" id="GO:0016853">
    <property type="term" value="F:isomerase activity"/>
    <property type="evidence" value="ECO:0007669"/>
    <property type="project" value="UniProtKB-KW"/>
</dbReference>
<evidence type="ECO:0000313" key="1">
    <source>
        <dbReference type="EMBL" id="GFQ06324.1"/>
    </source>
</evidence>
<proteinExistence type="predicted"/>
<dbReference type="InterPro" id="IPR036249">
    <property type="entry name" value="Thioredoxin-like_sf"/>
</dbReference>
<sequence>MASGIRSLVELFSRLRSCLHQLLACLISAGLVSVWCKSGGSGEGLWRCYGGGNVVWALSGSRAEVGVFPKFSGEEFDNFMALAEKLRSDYDFGHTLDDKFLAKGESGFEKEWRGFSAFSGDGDSKKTEKVRTVRHGDLSPTRLPSLRKELLHFLLEDSSAPNSWAVTILPSNVAHANVLHLLELDTEATLEVLQCGFTEVERPIVTDSSKESTNFNMESAESQKLVQKVVDILAEILDASYFQVGSNDVNLVEVWPSKKDVDRMYDFIAYYVTLEKANVSRDILSQIFEYLTSEVDKSDTVPGNTIEILKNREKQLLLLLQVMPETDWDASYVLHLSEKAEFHQVL</sequence>
<accession>A0A830DEC3</accession>
<dbReference type="Proteomes" id="UP000653305">
    <property type="component" value="Unassembled WGS sequence"/>
</dbReference>
<dbReference type="EMBL" id="BMAC01001207">
    <property type="protein sequence ID" value="GFQ06324.1"/>
    <property type="molecule type" value="Genomic_DNA"/>
</dbReference>
<reference evidence="1" key="1">
    <citation type="submission" date="2020-07" db="EMBL/GenBank/DDBJ databases">
        <title>Ethylene signaling mediates host invasion by parasitic plants.</title>
        <authorList>
            <person name="Yoshida S."/>
        </authorList>
    </citation>
    <scope>NUCLEOTIDE SEQUENCE</scope>
    <source>
        <strain evidence="1">Okayama</strain>
    </source>
</reference>
<dbReference type="InterPro" id="IPR045111">
    <property type="entry name" value="Vps41/Vps8"/>
</dbReference>
<dbReference type="PANTHER" id="PTHR12616">
    <property type="entry name" value="VACUOLAR PROTEIN SORTING VPS41"/>
    <property type="match status" value="1"/>
</dbReference>
<dbReference type="GO" id="GO:0005770">
    <property type="term" value="C:late endosome"/>
    <property type="evidence" value="ECO:0007669"/>
    <property type="project" value="TreeGrafter"/>
</dbReference>
<gene>
    <name evidence="1" type="ORF">PHJA_002776400</name>
</gene>
<dbReference type="PANTHER" id="PTHR12616:SF8">
    <property type="entry name" value="VACUOLAR PROTEIN SORTING-ASSOCIATED PROTEIN 8 HOMOLOG"/>
    <property type="match status" value="1"/>
</dbReference>
<evidence type="ECO:0000313" key="2">
    <source>
        <dbReference type="Proteomes" id="UP000653305"/>
    </source>
</evidence>
<dbReference type="OrthoDB" id="289913at2759"/>